<sequence length="151" mass="16328">GMGKKKGQRQSRSPVRDSAAPPEGKAKPGSRSHPSRNTPAPAVDVWVLPMKEPTEAAVSASAGADGSAAADSARAKTGSASARRRGSSKKGQRASNARDPNPFVQFEHREQGLIRERKLLLEDAAYMNQRREDLRHGTVIKRLLQSYATED</sequence>
<feature type="non-terminal residue" evidence="2">
    <location>
        <position position="1"/>
    </location>
</feature>
<protein>
    <submittedName>
        <fullName evidence="2">Uncharacterized protein</fullName>
    </submittedName>
</protein>
<name>A0A813LG04_POLGL</name>
<evidence type="ECO:0000256" key="1">
    <source>
        <dbReference type="SAM" id="MobiDB-lite"/>
    </source>
</evidence>
<evidence type="ECO:0000313" key="3">
    <source>
        <dbReference type="Proteomes" id="UP000626109"/>
    </source>
</evidence>
<evidence type="ECO:0000313" key="2">
    <source>
        <dbReference type="EMBL" id="CAE8723268.1"/>
    </source>
</evidence>
<dbReference type="AlphaFoldDB" id="A0A813LG04"/>
<accession>A0A813LG04</accession>
<comment type="caution">
    <text evidence="2">The sequence shown here is derived from an EMBL/GenBank/DDBJ whole genome shotgun (WGS) entry which is preliminary data.</text>
</comment>
<gene>
    <name evidence="2" type="ORF">PGLA2088_LOCUS43019</name>
</gene>
<feature type="compositionally biased region" description="Basic residues" evidence="1">
    <location>
        <begin position="82"/>
        <end position="92"/>
    </location>
</feature>
<dbReference type="Proteomes" id="UP000626109">
    <property type="component" value="Unassembled WGS sequence"/>
</dbReference>
<feature type="region of interest" description="Disordered" evidence="1">
    <location>
        <begin position="1"/>
        <end position="109"/>
    </location>
</feature>
<organism evidence="2 3">
    <name type="scientific">Polarella glacialis</name>
    <name type="common">Dinoflagellate</name>
    <dbReference type="NCBI Taxonomy" id="89957"/>
    <lineage>
        <taxon>Eukaryota</taxon>
        <taxon>Sar</taxon>
        <taxon>Alveolata</taxon>
        <taxon>Dinophyceae</taxon>
        <taxon>Suessiales</taxon>
        <taxon>Suessiaceae</taxon>
        <taxon>Polarella</taxon>
    </lineage>
</organism>
<dbReference type="EMBL" id="CAJNNW010034605">
    <property type="protein sequence ID" value="CAE8723268.1"/>
    <property type="molecule type" value="Genomic_DNA"/>
</dbReference>
<feature type="non-terminal residue" evidence="2">
    <location>
        <position position="151"/>
    </location>
</feature>
<reference evidence="2" key="1">
    <citation type="submission" date="2021-02" db="EMBL/GenBank/DDBJ databases">
        <authorList>
            <person name="Dougan E. K."/>
            <person name="Rhodes N."/>
            <person name="Thang M."/>
            <person name="Chan C."/>
        </authorList>
    </citation>
    <scope>NUCLEOTIDE SEQUENCE</scope>
</reference>
<feature type="compositionally biased region" description="Low complexity" evidence="1">
    <location>
        <begin position="56"/>
        <end position="81"/>
    </location>
</feature>
<proteinExistence type="predicted"/>